<sequence>MVPSRQAAIPRPSASLVVVNERNEVLMVHRNPKASSFGGMHVFPGGNLDKNQDDSLAMTAIRETFEESGLLLASGELPSDSLLDEARHAIHKQTLQFQQFLSSQSLKADVGSLLPFTQWITPVGPPKRFHTQFFVAFLPKAPSSGFSRGAKQERIPKHDGGQEVIEARFLHPKQALDECREGKISVMPPQYYILSTLADILEGPINNAEQRAKVKELSEGLFGRMLINPLKFGEDSSGRSILTYEGDETRGGSKGRLHRALVKLNIGSATEISLIRNFDIFSEIEAKAFGHLDAKL</sequence>
<dbReference type="GO" id="GO:0016818">
    <property type="term" value="F:hydrolase activity, acting on acid anhydrides, in phosphorus-containing anhydrides"/>
    <property type="evidence" value="ECO:0007669"/>
    <property type="project" value="InterPro"/>
</dbReference>
<keyword evidence="5" id="KW-0460">Magnesium</keyword>
<evidence type="ECO:0000256" key="2">
    <source>
        <dbReference type="ARBA" id="ARBA00001946"/>
    </source>
</evidence>
<evidence type="ECO:0000256" key="6">
    <source>
        <dbReference type="ARBA" id="ARBA00023211"/>
    </source>
</evidence>
<dbReference type="GO" id="GO:0046872">
    <property type="term" value="F:metal ion binding"/>
    <property type="evidence" value="ECO:0007669"/>
    <property type="project" value="UniProtKB-KW"/>
</dbReference>
<name>A0A8H7Y4K7_PSICU</name>
<evidence type="ECO:0000256" key="5">
    <source>
        <dbReference type="ARBA" id="ARBA00022842"/>
    </source>
</evidence>
<accession>A0A8H7Y4K7</accession>
<organism evidence="8">
    <name type="scientific">Psilocybe cubensis</name>
    <name type="common">Psychedelic mushroom</name>
    <name type="synonym">Stropharia cubensis</name>
    <dbReference type="NCBI Taxonomy" id="181762"/>
    <lineage>
        <taxon>Eukaryota</taxon>
        <taxon>Fungi</taxon>
        <taxon>Dikarya</taxon>
        <taxon>Basidiomycota</taxon>
        <taxon>Agaricomycotina</taxon>
        <taxon>Agaricomycetes</taxon>
        <taxon>Agaricomycetidae</taxon>
        <taxon>Agaricales</taxon>
        <taxon>Agaricineae</taxon>
        <taxon>Strophariaceae</taxon>
        <taxon>Psilocybe</taxon>
    </lineage>
</organism>
<dbReference type="OrthoDB" id="1695362at2759"/>
<evidence type="ECO:0000256" key="4">
    <source>
        <dbReference type="ARBA" id="ARBA00022801"/>
    </source>
</evidence>
<dbReference type="CDD" id="cd18870">
    <property type="entry name" value="NUDIX_AcylCoAdiphos_Nudt19"/>
    <property type="match status" value="1"/>
</dbReference>
<dbReference type="PROSITE" id="PS51462">
    <property type="entry name" value="NUDIX"/>
    <property type="match status" value="1"/>
</dbReference>
<feature type="domain" description="Nudix hydrolase" evidence="7">
    <location>
        <begin position="9"/>
        <end position="192"/>
    </location>
</feature>
<keyword evidence="4" id="KW-0378">Hydrolase</keyword>
<comment type="cofactor">
    <cofactor evidence="1">
        <name>Mn(2+)</name>
        <dbReference type="ChEBI" id="CHEBI:29035"/>
    </cofactor>
</comment>
<protein>
    <recommendedName>
        <fullName evidence="7">Nudix hydrolase domain-containing protein</fullName>
    </recommendedName>
</protein>
<evidence type="ECO:0000256" key="3">
    <source>
        <dbReference type="ARBA" id="ARBA00022723"/>
    </source>
</evidence>
<dbReference type="InterPro" id="IPR015797">
    <property type="entry name" value="NUDIX_hydrolase-like_dom_sf"/>
</dbReference>
<reference evidence="8" key="1">
    <citation type="submission" date="2021-02" db="EMBL/GenBank/DDBJ databases">
        <title>Psilocybe cubensis genome.</title>
        <authorList>
            <person name="Mckernan K.J."/>
            <person name="Crawford S."/>
            <person name="Trippe A."/>
            <person name="Kane L.T."/>
            <person name="Mclaughlin S."/>
        </authorList>
    </citation>
    <scope>NUCLEOTIDE SEQUENCE [LARGE SCALE GENOMIC DNA]</scope>
    <source>
        <strain evidence="8">MGC-MH-2018</strain>
    </source>
</reference>
<dbReference type="PANTHER" id="PTHR12318">
    <property type="entry name" value="TESTOSTERONE-REGULATED PROTEIN RP2"/>
    <property type="match status" value="1"/>
</dbReference>
<comment type="caution">
    <text evidence="8">The sequence shown here is derived from an EMBL/GenBank/DDBJ whole genome shotgun (WGS) entry which is preliminary data.</text>
</comment>
<dbReference type="Gene3D" id="3.90.79.10">
    <property type="entry name" value="Nucleoside Triphosphate Pyrophosphohydrolase"/>
    <property type="match status" value="1"/>
</dbReference>
<evidence type="ECO:0000313" key="8">
    <source>
        <dbReference type="EMBL" id="KAG5171361.1"/>
    </source>
</evidence>
<evidence type="ECO:0000256" key="1">
    <source>
        <dbReference type="ARBA" id="ARBA00001936"/>
    </source>
</evidence>
<gene>
    <name evidence="8" type="ORF">JR316_003446</name>
</gene>
<proteinExistence type="predicted"/>
<dbReference type="InterPro" id="IPR000086">
    <property type="entry name" value="NUDIX_hydrolase_dom"/>
</dbReference>
<keyword evidence="6" id="KW-0464">Manganese</keyword>
<dbReference type="InterPro" id="IPR039121">
    <property type="entry name" value="NUDT19"/>
</dbReference>
<evidence type="ECO:0000259" key="7">
    <source>
        <dbReference type="PROSITE" id="PS51462"/>
    </source>
</evidence>
<comment type="cofactor">
    <cofactor evidence="2">
        <name>Mg(2+)</name>
        <dbReference type="ChEBI" id="CHEBI:18420"/>
    </cofactor>
</comment>
<dbReference type="Pfam" id="PF00293">
    <property type="entry name" value="NUDIX"/>
    <property type="match status" value="1"/>
</dbReference>
<dbReference type="PANTHER" id="PTHR12318:SF0">
    <property type="entry name" value="ACYL-COENZYME A DIPHOSPHATASE NUDT19"/>
    <property type="match status" value="1"/>
</dbReference>
<dbReference type="GO" id="GO:0005739">
    <property type="term" value="C:mitochondrion"/>
    <property type="evidence" value="ECO:0007669"/>
    <property type="project" value="TreeGrafter"/>
</dbReference>
<dbReference type="SUPFAM" id="SSF55811">
    <property type="entry name" value="Nudix"/>
    <property type="match status" value="1"/>
</dbReference>
<dbReference type="AlphaFoldDB" id="A0A8H7Y4K7"/>
<keyword evidence="3" id="KW-0479">Metal-binding</keyword>
<dbReference type="EMBL" id="JAFIQS010000003">
    <property type="protein sequence ID" value="KAG5171361.1"/>
    <property type="molecule type" value="Genomic_DNA"/>
</dbReference>